<dbReference type="EMBL" id="FMDN01000015">
    <property type="protein sequence ID" value="SCG60435.1"/>
    <property type="molecule type" value="Genomic_DNA"/>
</dbReference>
<comment type="function">
    <text evidence="1 6">Required for the transposition of the insertion element.</text>
</comment>
<dbReference type="Pfam" id="PF00872">
    <property type="entry name" value="Transposase_mut"/>
    <property type="match status" value="1"/>
</dbReference>
<reference evidence="8" key="1">
    <citation type="submission" date="2016-06" db="EMBL/GenBank/DDBJ databases">
        <authorList>
            <person name="Varghese N."/>
        </authorList>
    </citation>
    <scope>NUCLEOTIDE SEQUENCE [LARGE SCALE GENOMIC DNA]</scope>
    <source>
        <strain evidence="8">DSM 43171</strain>
    </source>
</reference>
<dbReference type="GO" id="GO:0003677">
    <property type="term" value="F:DNA binding"/>
    <property type="evidence" value="ECO:0007669"/>
    <property type="project" value="UniProtKB-UniRule"/>
</dbReference>
<dbReference type="GO" id="GO:0006313">
    <property type="term" value="P:DNA transposition"/>
    <property type="evidence" value="ECO:0007669"/>
    <property type="project" value="UniProtKB-UniRule"/>
</dbReference>
<name>A0A1C5IQ39_9ACTN</name>
<organism evidence="7 8">
    <name type="scientific">Micromonospora halophytica</name>
    <dbReference type="NCBI Taxonomy" id="47864"/>
    <lineage>
        <taxon>Bacteria</taxon>
        <taxon>Bacillati</taxon>
        <taxon>Actinomycetota</taxon>
        <taxon>Actinomycetes</taxon>
        <taxon>Micromonosporales</taxon>
        <taxon>Micromonosporaceae</taxon>
        <taxon>Micromonospora</taxon>
    </lineage>
</organism>
<dbReference type="GO" id="GO:0004803">
    <property type="term" value="F:transposase activity"/>
    <property type="evidence" value="ECO:0007669"/>
    <property type="project" value="UniProtKB-UniRule"/>
</dbReference>
<evidence type="ECO:0000256" key="4">
    <source>
        <dbReference type="ARBA" id="ARBA00023125"/>
    </source>
</evidence>
<keyword evidence="3 6" id="KW-0815">Transposition</keyword>
<keyword evidence="4 6" id="KW-0238">DNA-binding</keyword>
<evidence type="ECO:0000256" key="6">
    <source>
        <dbReference type="RuleBase" id="RU365089"/>
    </source>
</evidence>
<dbReference type="InterPro" id="IPR001207">
    <property type="entry name" value="Transposase_mutator"/>
</dbReference>
<evidence type="ECO:0000313" key="7">
    <source>
        <dbReference type="EMBL" id="SCG60435.1"/>
    </source>
</evidence>
<evidence type="ECO:0000313" key="8">
    <source>
        <dbReference type="Proteomes" id="UP000199408"/>
    </source>
</evidence>
<accession>A0A1C5IQ39</accession>
<gene>
    <name evidence="7" type="ORF">GA0070560_1153</name>
</gene>
<keyword evidence="6" id="KW-0814">Transposable element</keyword>
<sequence length="138" mass="15093">MLALVTKRVLESALEGEITDHLGYDKGDPAGKNGGNSRNGVRAKTVLTDVGPVEIEVPRDRDGSFTPQIVRKRQRRLFGVDDMVISLSAKGLTTGEIQAHLAEVYGADVSRQTISTITDKVVEGMTEWQNGPWTRSTR</sequence>
<keyword evidence="5 6" id="KW-0233">DNA recombination</keyword>
<evidence type="ECO:0000256" key="5">
    <source>
        <dbReference type="ARBA" id="ARBA00023172"/>
    </source>
</evidence>
<dbReference type="STRING" id="47864.GA0070560_1153"/>
<evidence type="ECO:0000256" key="3">
    <source>
        <dbReference type="ARBA" id="ARBA00022578"/>
    </source>
</evidence>
<evidence type="ECO:0000256" key="2">
    <source>
        <dbReference type="ARBA" id="ARBA00010961"/>
    </source>
</evidence>
<evidence type="ECO:0000256" key="1">
    <source>
        <dbReference type="ARBA" id="ARBA00002190"/>
    </source>
</evidence>
<dbReference type="PANTHER" id="PTHR33217">
    <property type="entry name" value="TRANSPOSASE FOR INSERTION SEQUENCE ELEMENT IS1081"/>
    <property type="match status" value="1"/>
</dbReference>
<dbReference type="PANTHER" id="PTHR33217:SF8">
    <property type="entry name" value="MUTATOR FAMILY TRANSPOSASE"/>
    <property type="match status" value="1"/>
</dbReference>
<proteinExistence type="inferred from homology"/>
<protein>
    <recommendedName>
        <fullName evidence="6">Mutator family transposase</fullName>
    </recommendedName>
</protein>
<dbReference type="AlphaFoldDB" id="A0A1C5IQ39"/>
<keyword evidence="8" id="KW-1185">Reference proteome</keyword>
<comment type="similarity">
    <text evidence="2 6">Belongs to the transposase mutator family.</text>
</comment>
<dbReference type="Proteomes" id="UP000199408">
    <property type="component" value="Unassembled WGS sequence"/>
</dbReference>